<evidence type="ECO:0000256" key="9">
    <source>
        <dbReference type="SAM" id="SignalP"/>
    </source>
</evidence>
<evidence type="ECO:0000256" key="8">
    <source>
        <dbReference type="SAM" id="Phobius"/>
    </source>
</evidence>
<dbReference type="Pfam" id="PF01105">
    <property type="entry name" value="EMP24_GP25L"/>
    <property type="match status" value="1"/>
</dbReference>
<evidence type="ECO:0000256" key="2">
    <source>
        <dbReference type="ARBA" id="ARBA00007104"/>
    </source>
</evidence>
<dbReference type="SMART" id="SM01190">
    <property type="entry name" value="EMP24_GP25L"/>
    <property type="match status" value="1"/>
</dbReference>
<reference evidence="11" key="1">
    <citation type="submission" date="2020-06" db="EMBL/GenBank/DDBJ databases">
        <title>WGS assembly of Ceratodon purpureus strain R40.</title>
        <authorList>
            <person name="Carey S.B."/>
            <person name="Jenkins J."/>
            <person name="Shu S."/>
            <person name="Lovell J.T."/>
            <person name="Sreedasyam A."/>
            <person name="Maumus F."/>
            <person name="Tiley G.P."/>
            <person name="Fernandez-Pozo N."/>
            <person name="Barry K."/>
            <person name="Chen C."/>
            <person name="Wang M."/>
            <person name="Lipzen A."/>
            <person name="Daum C."/>
            <person name="Saski C.A."/>
            <person name="Payton A.C."/>
            <person name="Mcbreen J.C."/>
            <person name="Conrad R.E."/>
            <person name="Kollar L.M."/>
            <person name="Olsson S."/>
            <person name="Huttunen S."/>
            <person name="Landis J.B."/>
            <person name="Wickett N.J."/>
            <person name="Johnson M.G."/>
            <person name="Rensing S.A."/>
            <person name="Grimwood J."/>
            <person name="Schmutz J."/>
            <person name="Mcdaniel S.F."/>
        </authorList>
    </citation>
    <scope>NUCLEOTIDE SEQUENCE</scope>
    <source>
        <strain evidence="11">R40</strain>
    </source>
</reference>
<sequence length="209" mass="23767">MELRPWIALPIALLAIVGQAQALLLTVQNTECVWEDVEYDGDVVSGNFVVLDHEVFWGSDHPGIELIVTGPDGRNVHNTNTIDGEQFEFIAHHKGRYKFCFHNPLSAPEQVTFYIHVGHVPGVEDLAKDEHLKPVDVKIAQLGELLEAVSAEIRYLQTRDLRHRRTNESTQRRLLAYTISEYLLLIGASVGQVYMIRHLFSKRIGYNRV</sequence>
<accession>A0A8T0GSC6</accession>
<dbReference type="InterPro" id="IPR015720">
    <property type="entry name" value="Emp24-like"/>
</dbReference>
<comment type="subcellular location">
    <subcellularLocation>
        <location evidence="1 7">Membrane</location>
        <topology evidence="1 7">Single-pass type I membrane protein</topology>
    </subcellularLocation>
</comment>
<evidence type="ECO:0000259" key="10">
    <source>
        <dbReference type="PROSITE" id="PS50866"/>
    </source>
</evidence>
<keyword evidence="3 7" id="KW-0812">Transmembrane</keyword>
<comment type="caution">
    <text evidence="11">The sequence shown here is derived from an EMBL/GenBank/DDBJ whole genome shotgun (WGS) entry which is preliminary data.</text>
</comment>
<feature type="chain" id="PRO_5035730413" description="GOLD domain-containing protein" evidence="9">
    <location>
        <begin position="23"/>
        <end position="209"/>
    </location>
</feature>
<dbReference type="Proteomes" id="UP000822688">
    <property type="component" value="Chromosome 9"/>
</dbReference>
<evidence type="ECO:0000256" key="1">
    <source>
        <dbReference type="ARBA" id="ARBA00004479"/>
    </source>
</evidence>
<evidence type="ECO:0000256" key="6">
    <source>
        <dbReference type="ARBA" id="ARBA00023136"/>
    </source>
</evidence>
<keyword evidence="12" id="KW-1185">Reference proteome</keyword>
<evidence type="ECO:0000313" key="11">
    <source>
        <dbReference type="EMBL" id="KAG0561880.1"/>
    </source>
</evidence>
<evidence type="ECO:0000256" key="4">
    <source>
        <dbReference type="ARBA" id="ARBA00022729"/>
    </source>
</evidence>
<feature type="transmembrane region" description="Helical" evidence="8">
    <location>
        <begin position="174"/>
        <end position="196"/>
    </location>
</feature>
<dbReference type="InterPro" id="IPR009038">
    <property type="entry name" value="GOLD_dom"/>
</dbReference>
<keyword evidence="4 9" id="KW-0732">Signal</keyword>
<comment type="similarity">
    <text evidence="2 7">Belongs to the EMP24/GP25L family.</text>
</comment>
<dbReference type="AlphaFoldDB" id="A0A8T0GSC6"/>
<dbReference type="PROSITE" id="PS50866">
    <property type="entry name" value="GOLD"/>
    <property type="match status" value="1"/>
</dbReference>
<evidence type="ECO:0000256" key="5">
    <source>
        <dbReference type="ARBA" id="ARBA00022989"/>
    </source>
</evidence>
<gene>
    <name evidence="11" type="ORF">KC19_9G100200</name>
</gene>
<keyword evidence="5 8" id="KW-1133">Transmembrane helix</keyword>
<evidence type="ECO:0000313" key="12">
    <source>
        <dbReference type="Proteomes" id="UP000822688"/>
    </source>
</evidence>
<evidence type="ECO:0000256" key="3">
    <source>
        <dbReference type="ARBA" id="ARBA00022692"/>
    </source>
</evidence>
<organism evidence="11 12">
    <name type="scientific">Ceratodon purpureus</name>
    <name type="common">Fire moss</name>
    <name type="synonym">Dicranum purpureum</name>
    <dbReference type="NCBI Taxonomy" id="3225"/>
    <lineage>
        <taxon>Eukaryota</taxon>
        <taxon>Viridiplantae</taxon>
        <taxon>Streptophyta</taxon>
        <taxon>Embryophyta</taxon>
        <taxon>Bryophyta</taxon>
        <taxon>Bryophytina</taxon>
        <taxon>Bryopsida</taxon>
        <taxon>Dicranidae</taxon>
        <taxon>Pseudoditrichales</taxon>
        <taxon>Ditrichaceae</taxon>
        <taxon>Ceratodon</taxon>
    </lineage>
</organism>
<evidence type="ECO:0000256" key="7">
    <source>
        <dbReference type="RuleBase" id="RU003827"/>
    </source>
</evidence>
<dbReference type="EMBL" id="CM026430">
    <property type="protein sequence ID" value="KAG0561880.1"/>
    <property type="molecule type" value="Genomic_DNA"/>
</dbReference>
<feature type="signal peptide" evidence="9">
    <location>
        <begin position="1"/>
        <end position="22"/>
    </location>
</feature>
<feature type="domain" description="GOLD" evidence="10">
    <location>
        <begin position="30"/>
        <end position="117"/>
    </location>
</feature>
<dbReference type="PANTHER" id="PTHR22811">
    <property type="entry name" value="TRANSMEMBRANE EMP24 DOMAIN-CONTAINING PROTEIN"/>
    <property type="match status" value="1"/>
</dbReference>
<keyword evidence="6 8" id="KW-0472">Membrane</keyword>
<proteinExistence type="inferred from homology"/>
<dbReference type="GO" id="GO:0016020">
    <property type="term" value="C:membrane"/>
    <property type="evidence" value="ECO:0007669"/>
    <property type="project" value="UniProtKB-SubCell"/>
</dbReference>
<name>A0A8T0GSC6_CERPU</name>
<protein>
    <recommendedName>
        <fullName evidence="10">GOLD domain-containing protein</fullName>
    </recommendedName>
</protein>